<organism evidence="7 8">
    <name type="scientific">Rhizosphaericola mali</name>
    <dbReference type="NCBI Taxonomy" id="2545455"/>
    <lineage>
        <taxon>Bacteria</taxon>
        <taxon>Pseudomonadati</taxon>
        <taxon>Bacteroidota</taxon>
        <taxon>Chitinophagia</taxon>
        <taxon>Chitinophagales</taxon>
        <taxon>Chitinophagaceae</taxon>
        <taxon>Rhizosphaericola</taxon>
    </lineage>
</organism>
<dbReference type="GO" id="GO:0016491">
    <property type="term" value="F:oxidoreductase activity"/>
    <property type="evidence" value="ECO:0007669"/>
    <property type="project" value="InterPro"/>
</dbReference>
<dbReference type="InterPro" id="IPR036249">
    <property type="entry name" value="Thioredoxin-like_sf"/>
</dbReference>
<dbReference type="Proteomes" id="UP000292424">
    <property type="component" value="Chromosome"/>
</dbReference>
<feature type="domain" description="Thioredoxin" evidence="6">
    <location>
        <begin position="416"/>
        <end position="571"/>
    </location>
</feature>
<proteinExistence type="predicted"/>
<accession>A0A5P2GFC0</accession>
<comment type="subcellular location">
    <subcellularLocation>
        <location evidence="1">Cell envelope</location>
    </subcellularLocation>
</comment>
<dbReference type="InterPro" id="IPR013740">
    <property type="entry name" value="Redoxin"/>
</dbReference>
<dbReference type="RefSeq" id="WP_131331296.1">
    <property type="nucleotide sequence ID" value="NZ_CP044016.1"/>
</dbReference>
<evidence type="ECO:0000256" key="3">
    <source>
        <dbReference type="ARBA" id="ARBA00023157"/>
    </source>
</evidence>
<dbReference type="AlphaFoldDB" id="A0A5P2GFC0"/>
<keyword evidence="3" id="KW-1015">Disulfide bond</keyword>
<evidence type="ECO:0000256" key="2">
    <source>
        <dbReference type="ARBA" id="ARBA00022748"/>
    </source>
</evidence>
<evidence type="ECO:0000256" key="5">
    <source>
        <dbReference type="SAM" id="SignalP"/>
    </source>
</evidence>
<keyword evidence="4" id="KW-0676">Redox-active center</keyword>
<name>A0A5P2GFC0_9BACT</name>
<protein>
    <submittedName>
        <fullName evidence="7">Redoxin family protein</fullName>
    </submittedName>
</protein>
<dbReference type="PANTHER" id="PTHR42852:SF6">
    <property type="entry name" value="THIOL:DISULFIDE INTERCHANGE PROTEIN DSBE"/>
    <property type="match status" value="1"/>
</dbReference>
<evidence type="ECO:0000313" key="7">
    <source>
        <dbReference type="EMBL" id="QES90311.1"/>
    </source>
</evidence>
<dbReference type="SUPFAM" id="SSF52833">
    <property type="entry name" value="Thioredoxin-like"/>
    <property type="match status" value="1"/>
</dbReference>
<keyword evidence="5" id="KW-0732">Signal</keyword>
<dbReference type="GO" id="GO:0017004">
    <property type="term" value="P:cytochrome complex assembly"/>
    <property type="evidence" value="ECO:0007669"/>
    <property type="project" value="UniProtKB-KW"/>
</dbReference>
<dbReference type="Gene3D" id="3.40.30.10">
    <property type="entry name" value="Glutaredoxin"/>
    <property type="match status" value="1"/>
</dbReference>
<keyword evidence="2" id="KW-0201">Cytochrome c-type biogenesis</keyword>
<gene>
    <name evidence="7" type="ORF">E0W69_017180</name>
</gene>
<keyword evidence="8" id="KW-1185">Reference proteome</keyword>
<evidence type="ECO:0000259" key="6">
    <source>
        <dbReference type="PROSITE" id="PS51352"/>
    </source>
</evidence>
<dbReference type="EMBL" id="CP044016">
    <property type="protein sequence ID" value="QES90311.1"/>
    <property type="molecule type" value="Genomic_DNA"/>
</dbReference>
<dbReference type="OrthoDB" id="6399635at2"/>
<evidence type="ECO:0000256" key="4">
    <source>
        <dbReference type="ARBA" id="ARBA00023284"/>
    </source>
</evidence>
<dbReference type="InterPro" id="IPR050553">
    <property type="entry name" value="Thioredoxin_ResA/DsbE_sf"/>
</dbReference>
<dbReference type="GO" id="GO:0030313">
    <property type="term" value="C:cell envelope"/>
    <property type="evidence" value="ECO:0007669"/>
    <property type="project" value="UniProtKB-SubCell"/>
</dbReference>
<sequence>MKQLITAMLLLLCNSVGAQSNVPLAIEDPKMDAYLRTRKPPTLTIQIKNLPDSVEEMEIKYTLVCFGADFQIKKYTKTDKRGFVKIALDQNFPYQQIWLSIGDLLYTGAYVNTDLKVTIDAGEIKSKDGIFLYGDGVTYSGTDGELNTVICKHTLYKRAEQNELGNRFRALCQSRRNISADLFQQKTDSIYKAIVQINDEFIKEYPDYNWAIKNETESEYYGQLCTTYYGDTMPANLFSRVNTHKPYFTSNEGVLFYRYLTNYNKFKPQNSIIAIDPQFLMRNYAHYDAERKSVIDSLKYYEDLSQKEKEKQFAKISSLEQKCFQLFPQEINAMQMSNTIKIFDRSFPQSKSDLLKTFFLEDGKDEFSIVYPEIISHIKTTWCERLAKSEFIEASVKQKSIDSLLASSIRLVASDYFIGKPLETLPFEASLYQLDSINNVKDFIINLKSKFKNKALVIDFWATWCVPCLNDLPFSKKLHEANKDLPMEYVYICTSSVSNTNLWKNKVAGLQLAGTHIFMNEKIVSELKSSFNRAGSGFPTYVAIDINGNLRANAIQWVQSLDREKLKELLGIK</sequence>
<dbReference type="PROSITE" id="PS51352">
    <property type="entry name" value="THIOREDOXIN_2"/>
    <property type="match status" value="1"/>
</dbReference>
<evidence type="ECO:0000313" key="8">
    <source>
        <dbReference type="Proteomes" id="UP000292424"/>
    </source>
</evidence>
<dbReference type="KEGG" id="arac:E0W69_017180"/>
<reference evidence="7 8" key="1">
    <citation type="submission" date="2019-09" db="EMBL/GenBank/DDBJ databases">
        <title>Complete genome sequence of Arachidicoccus sp. B3-10 isolated from apple orchard soil.</title>
        <authorList>
            <person name="Kim H.S."/>
            <person name="Han K.-I."/>
            <person name="Suh M.K."/>
            <person name="Lee K.C."/>
            <person name="Eom M.K."/>
            <person name="Kim J.-S."/>
            <person name="Kang S.W."/>
            <person name="Sin Y."/>
            <person name="Lee J.-S."/>
        </authorList>
    </citation>
    <scope>NUCLEOTIDE SEQUENCE [LARGE SCALE GENOMIC DNA]</scope>
    <source>
        <strain evidence="7 8">B3-10</strain>
    </source>
</reference>
<feature type="signal peptide" evidence="5">
    <location>
        <begin position="1"/>
        <end position="18"/>
    </location>
</feature>
<dbReference type="PANTHER" id="PTHR42852">
    <property type="entry name" value="THIOL:DISULFIDE INTERCHANGE PROTEIN DSBE"/>
    <property type="match status" value="1"/>
</dbReference>
<dbReference type="Pfam" id="PF08534">
    <property type="entry name" value="Redoxin"/>
    <property type="match status" value="1"/>
</dbReference>
<dbReference type="InterPro" id="IPR013766">
    <property type="entry name" value="Thioredoxin_domain"/>
</dbReference>
<feature type="chain" id="PRO_5024318965" evidence="5">
    <location>
        <begin position="19"/>
        <end position="573"/>
    </location>
</feature>
<evidence type="ECO:0000256" key="1">
    <source>
        <dbReference type="ARBA" id="ARBA00004196"/>
    </source>
</evidence>